<keyword evidence="8" id="KW-0675">Receptor</keyword>
<dbReference type="EC" id="2.7.13.3" evidence="2"/>
<reference evidence="12" key="1">
    <citation type="submission" date="2021-07" db="EMBL/GenBank/DDBJ databases">
        <title>Roseobacter insulae sp. nov., isolated from a tidal flat.</title>
        <authorList>
            <person name="Park S."/>
            <person name="Yoon J.-H."/>
        </authorList>
    </citation>
    <scope>NUCLEOTIDE SEQUENCE</scope>
    <source>
        <strain evidence="12">YSTF-M11</strain>
    </source>
</reference>
<dbReference type="InterPro" id="IPR011102">
    <property type="entry name" value="Sig_transdc_His_kinase_HWE"/>
</dbReference>
<evidence type="ECO:0000259" key="10">
    <source>
        <dbReference type="PROSITE" id="PS50046"/>
    </source>
</evidence>
<keyword evidence="13" id="KW-1185">Reference proteome</keyword>
<dbReference type="Pfam" id="PF01590">
    <property type="entry name" value="GAF"/>
    <property type="match status" value="1"/>
</dbReference>
<gene>
    <name evidence="12" type="ORF">KX928_09955</name>
</gene>
<evidence type="ECO:0000256" key="2">
    <source>
        <dbReference type="ARBA" id="ARBA00012438"/>
    </source>
</evidence>
<dbReference type="InterPro" id="IPR016132">
    <property type="entry name" value="Phyto_chromo_attachment"/>
</dbReference>
<keyword evidence="6" id="KW-0418">Kinase</keyword>
<name>A0A9X1FUF2_9RHOB</name>
<evidence type="ECO:0000313" key="13">
    <source>
        <dbReference type="Proteomes" id="UP001138661"/>
    </source>
</evidence>
<keyword evidence="3 9" id="KW-0597">Phosphoprotein</keyword>
<dbReference type="GO" id="GO:0004673">
    <property type="term" value="F:protein histidine kinase activity"/>
    <property type="evidence" value="ECO:0007669"/>
    <property type="project" value="UniProtKB-EC"/>
</dbReference>
<evidence type="ECO:0000313" key="12">
    <source>
        <dbReference type="EMBL" id="MBW4708110.1"/>
    </source>
</evidence>
<evidence type="ECO:0000256" key="1">
    <source>
        <dbReference type="ARBA" id="ARBA00000085"/>
    </source>
</evidence>
<dbReference type="RefSeq" id="WP_219501556.1">
    <property type="nucleotide sequence ID" value="NZ_JAHXDN010000002.1"/>
</dbReference>
<dbReference type="InterPro" id="IPR001789">
    <property type="entry name" value="Sig_transdc_resp-reg_receiver"/>
</dbReference>
<dbReference type="PROSITE" id="PS50046">
    <property type="entry name" value="PHYTOCHROME_2"/>
    <property type="match status" value="1"/>
</dbReference>
<dbReference type="PANTHER" id="PTHR41523:SF7">
    <property type="entry name" value="HISTIDINE KINASE"/>
    <property type="match status" value="1"/>
</dbReference>
<dbReference type="GO" id="GO:0009584">
    <property type="term" value="P:detection of visible light"/>
    <property type="evidence" value="ECO:0007669"/>
    <property type="project" value="InterPro"/>
</dbReference>
<dbReference type="GO" id="GO:0000160">
    <property type="term" value="P:phosphorelay signal transduction system"/>
    <property type="evidence" value="ECO:0007669"/>
    <property type="project" value="InterPro"/>
</dbReference>
<keyword evidence="5" id="KW-0547">Nucleotide-binding</keyword>
<evidence type="ECO:0000256" key="9">
    <source>
        <dbReference type="PROSITE-ProRule" id="PRU00169"/>
    </source>
</evidence>
<proteinExistence type="predicted"/>
<dbReference type="Pfam" id="PF08446">
    <property type="entry name" value="PAS_2"/>
    <property type="match status" value="1"/>
</dbReference>
<dbReference type="InterPro" id="IPR003018">
    <property type="entry name" value="GAF"/>
</dbReference>
<protein>
    <recommendedName>
        <fullName evidence="2">histidine kinase</fullName>
        <ecNumber evidence="2">2.7.13.3</ecNumber>
    </recommendedName>
</protein>
<dbReference type="SMART" id="SM00065">
    <property type="entry name" value="GAF"/>
    <property type="match status" value="1"/>
</dbReference>
<dbReference type="GO" id="GO:0006355">
    <property type="term" value="P:regulation of DNA-templated transcription"/>
    <property type="evidence" value="ECO:0007669"/>
    <property type="project" value="InterPro"/>
</dbReference>
<evidence type="ECO:0000256" key="5">
    <source>
        <dbReference type="ARBA" id="ARBA00022741"/>
    </source>
</evidence>
<organism evidence="12 13">
    <name type="scientific">Roseobacter insulae</name>
    <dbReference type="NCBI Taxonomy" id="2859783"/>
    <lineage>
        <taxon>Bacteria</taxon>
        <taxon>Pseudomonadati</taxon>
        <taxon>Pseudomonadota</taxon>
        <taxon>Alphaproteobacteria</taxon>
        <taxon>Rhodobacterales</taxon>
        <taxon>Roseobacteraceae</taxon>
        <taxon>Roseobacter</taxon>
    </lineage>
</organism>
<dbReference type="SMART" id="SM00448">
    <property type="entry name" value="REC"/>
    <property type="match status" value="1"/>
</dbReference>
<feature type="domain" description="Phytochrome chromophore attachment site" evidence="10">
    <location>
        <begin position="149"/>
        <end position="290"/>
    </location>
</feature>
<dbReference type="EMBL" id="JAHXDN010000002">
    <property type="protein sequence ID" value="MBW4708110.1"/>
    <property type="molecule type" value="Genomic_DNA"/>
</dbReference>
<dbReference type="AlphaFoldDB" id="A0A9X1FUF2"/>
<dbReference type="Pfam" id="PF00072">
    <property type="entry name" value="Response_reg"/>
    <property type="match status" value="1"/>
</dbReference>
<comment type="caution">
    <text evidence="12">The sequence shown here is derived from an EMBL/GenBank/DDBJ whole genome shotgun (WGS) entry which is preliminary data.</text>
</comment>
<keyword evidence="7" id="KW-0067">ATP-binding</keyword>
<evidence type="ECO:0000256" key="6">
    <source>
        <dbReference type="ARBA" id="ARBA00022777"/>
    </source>
</evidence>
<dbReference type="Proteomes" id="UP001138661">
    <property type="component" value="Unassembled WGS sequence"/>
</dbReference>
<dbReference type="PANTHER" id="PTHR41523">
    <property type="entry name" value="TWO-COMPONENT SYSTEM SENSOR PROTEIN"/>
    <property type="match status" value="1"/>
</dbReference>
<dbReference type="GO" id="GO:0005524">
    <property type="term" value="F:ATP binding"/>
    <property type="evidence" value="ECO:0007669"/>
    <property type="project" value="UniProtKB-KW"/>
</dbReference>
<accession>A0A9X1FUF2</accession>
<keyword evidence="4" id="KW-0808">Transferase</keyword>
<evidence type="ECO:0000256" key="7">
    <source>
        <dbReference type="ARBA" id="ARBA00022840"/>
    </source>
</evidence>
<evidence type="ECO:0000256" key="4">
    <source>
        <dbReference type="ARBA" id="ARBA00022679"/>
    </source>
</evidence>
<dbReference type="SMART" id="SM00911">
    <property type="entry name" value="HWE_HK"/>
    <property type="match status" value="1"/>
</dbReference>
<evidence type="ECO:0000259" key="11">
    <source>
        <dbReference type="PROSITE" id="PS50110"/>
    </source>
</evidence>
<evidence type="ECO:0000256" key="3">
    <source>
        <dbReference type="ARBA" id="ARBA00022553"/>
    </source>
</evidence>
<feature type="domain" description="Response regulatory" evidence="11">
    <location>
        <begin position="731"/>
        <end position="843"/>
    </location>
</feature>
<comment type="catalytic activity">
    <reaction evidence="1">
        <text>ATP + protein L-histidine = ADP + protein N-phospho-L-histidine.</text>
        <dbReference type="EC" id="2.7.13.3"/>
    </reaction>
</comment>
<dbReference type="Pfam" id="PF00360">
    <property type="entry name" value="PHY"/>
    <property type="match status" value="1"/>
</dbReference>
<dbReference type="InterPro" id="IPR013515">
    <property type="entry name" value="Phytochrome_cen-reg"/>
</dbReference>
<evidence type="ECO:0000256" key="8">
    <source>
        <dbReference type="ARBA" id="ARBA00023170"/>
    </source>
</evidence>
<feature type="modified residue" description="4-aspartylphosphate" evidence="9">
    <location>
        <position position="781"/>
    </location>
</feature>
<dbReference type="Pfam" id="PF07536">
    <property type="entry name" value="HWE_HK"/>
    <property type="match status" value="1"/>
</dbReference>
<sequence length="844" mass="92824">MDQSAQAAELEAAIENCAAEPVHIPGTVQPFSCLVASDMRSGTVLYASENCADPFGMPLENILGGSLQDMLGREFWHELRNTMSRSDRHTASLPVGTFELGGETYDARAHETDGKTVVELETASAATMGGASALKSLNFVMTQVQECDSVGGLCDLTVDLMRHLTGFDRVMIYKFDADYNGEVIAETCRASMEPCLGLRFPSWDIPAQAREIMKRTRVRLIGDVDQDPIPVVAARATLPPLDMTFANSRGVSPVHLQYLRNMGCKASMTLNIVVEDTLWGIISFQHRKPKICTSMLRELLESFVPIFASKLLTIRQKDTLQRIKILENSITSQPGVDTDLDHLLPEVGAVVLDVVGADGITTLSTSALSTFGVIPKRELLDQLLALSLERTEDVIAIESLAELFPQYEDQLNGCAGALVATILPDRAISIFRLAVKHKVSWAGNPEKTIELVSGVKRLSPRASFSHYLEDVKGRSKAWTEDDIHFIQHVRTLLHASERQSLLNTMNRQQALMIDELNHRVRNILALVRSVSRQARRRYGSLNSYAAAMENRIRALAASHDLSAASLSHPVSIKSLILKEFEPFGTEAAARATVTGKDRNMLADVAPIFSLVMHELTTNAAKYGALTAENGMVDITLEWLPDATRIVWKEQGGPPVVVPNDTGFGTAMIEQAVPHEFGGKAILTLEPDGVRAELIVPDRFFDDRSEPAEILRSHYTQVPFEAEFCAKSINGTVLLVEDNFIIAKEMSDQLREFGFSQVALFANAEDALEHVETEVPVLAVLDYNLGGQKNSLPVAQKMLELSVPVVFVTGYGEHTIITPELKHVPMLIKPVAASELKEQFARIFS</sequence>
<dbReference type="InterPro" id="IPR013654">
    <property type="entry name" value="PAS_2"/>
</dbReference>
<dbReference type="PROSITE" id="PS50110">
    <property type="entry name" value="RESPONSE_REGULATORY"/>
    <property type="match status" value="1"/>
</dbReference>